<dbReference type="Pfam" id="PF12652">
    <property type="entry name" value="CotJB"/>
    <property type="match status" value="1"/>
</dbReference>
<dbReference type="InterPro" id="IPR024207">
    <property type="entry name" value="CotJB_dom"/>
</dbReference>
<evidence type="ECO:0000259" key="1">
    <source>
        <dbReference type="Pfam" id="PF12652"/>
    </source>
</evidence>
<name>A0ABR7I7T8_9FIRM</name>
<gene>
    <name evidence="2" type="ORF">H8Z76_02815</name>
</gene>
<organism evidence="2 3">
    <name type="scientific">Roseburia yibonii</name>
    <dbReference type="NCBI Taxonomy" id="2763063"/>
    <lineage>
        <taxon>Bacteria</taxon>
        <taxon>Bacillati</taxon>
        <taxon>Bacillota</taxon>
        <taxon>Clostridia</taxon>
        <taxon>Lachnospirales</taxon>
        <taxon>Lachnospiraceae</taxon>
        <taxon>Roseburia</taxon>
    </lineage>
</organism>
<reference evidence="2 3" key="1">
    <citation type="submission" date="2020-08" db="EMBL/GenBank/DDBJ databases">
        <title>Genome public.</title>
        <authorList>
            <person name="Liu C."/>
            <person name="Sun Q."/>
        </authorList>
    </citation>
    <scope>NUCLEOTIDE SEQUENCE [LARGE SCALE GENOMIC DNA]</scope>
    <source>
        <strain evidence="2 3">BX0805</strain>
    </source>
</reference>
<keyword evidence="3" id="KW-1185">Reference proteome</keyword>
<sequence length="96" mass="11063">MNRNPNRAGNAAQMKRQQLYAYITKISFAVNDITLYLDTHPEDTDAISYFNHYKKLREEALREYARLYGPLTVDLATPECTFDWASMPLPWEGGAC</sequence>
<feature type="domain" description="Protein CotJB" evidence="1">
    <location>
        <begin position="18"/>
        <end position="92"/>
    </location>
</feature>
<accession>A0ABR7I7T8</accession>
<comment type="caution">
    <text evidence="2">The sequence shown here is derived from an EMBL/GenBank/DDBJ whole genome shotgun (WGS) entry which is preliminary data.</text>
</comment>
<proteinExistence type="predicted"/>
<protein>
    <submittedName>
        <fullName evidence="2">Spore coat protein CotJB</fullName>
    </submittedName>
</protein>
<dbReference type="Proteomes" id="UP000621540">
    <property type="component" value="Unassembled WGS sequence"/>
</dbReference>
<evidence type="ECO:0000313" key="3">
    <source>
        <dbReference type="Proteomes" id="UP000621540"/>
    </source>
</evidence>
<keyword evidence="2" id="KW-0167">Capsid protein</keyword>
<dbReference type="EMBL" id="JACOQH010000002">
    <property type="protein sequence ID" value="MBC5752964.1"/>
    <property type="molecule type" value="Genomic_DNA"/>
</dbReference>
<evidence type="ECO:0000313" key="2">
    <source>
        <dbReference type="EMBL" id="MBC5752964.1"/>
    </source>
</evidence>
<keyword evidence="2" id="KW-0946">Virion</keyword>